<dbReference type="EMBL" id="FWXH01000002">
    <property type="protein sequence ID" value="SMC17308.1"/>
    <property type="molecule type" value="Genomic_DNA"/>
</dbReference>
<proteinExistence type="predicted"/>
<organism evidence="1 2">
    <name type="scientific">Clostridium acidisoli DSM 12555</name>
    <dbReference type="NCBI Taxonomy" id="1121291"/>
    <lineage>
        <taxon>Bacteria</taxon>
        <taxon>Bacillati</taxon>
        <taxon>Bacillota</taxon>
        <taxon>Clostridia</taxon>
        <taxon>Eubacteriales</taxon>
        <taxon>Clostridiaceae</taxon>
        <taxon>Clostridium</taxon>
    </lineage>
</organism>
<dbReference type="RefSeq" id="WP_176212574.1">
    <property type="nucleotide sequence ID" value="NZ_FWXH01000002.1"/>
</dbReference>
<accession>A0A1W1X0Q8</accession>
<dbReference type="AlphaFoldDB" id="A0A1W1X0Q8"/>
<dbReference type="STRING" id="1121291.SAMN02745134_00289"/>
<sequence length="54" mass="6406">MHSKIRSVTMEIPKDMFELQERYSKAIVKILVKRLSPKQLNEFIDKAINMSKQL</sequence>
<evidence type="ECO:0000313" key="2">
    <source>
        <dbReference type="Proteomes" id="UP000192468"/>
    </source>
</evidence>
<dbReference type="Proteomes" id="UP000192468">
    <property type="component" value="Unassembled WGS sequence"/>
</dbReference>
<protein>
    <submittedName>
        <fullName evidence="1">Uncharacterized protein</fullName>
    </submittedName>
</protein>
<name>A0A1W1X0Q8_9CLOT</name>
<keyword evidence="2" id="KW-1185">Reference proteome</keyword>
<evidence type="ECO:0000313" key="1">
    <source>
        <dbReference type="EMBL" id="SMC17308.1"/>
    </source>
</evidence>
<gene>
    <name evidence="1" type="ORF">SAMN02745134_00289</name>
</gene>
<reference evidence="1 2" key="1">
    <citation type="submission" date="2017-04" db="EMBL/GenBank/DDBJ databases">
        <authorList>
            <person name="Afonso C.L."/>
            <person name="Miller P.J."/>
            <person name="Scott M.A."/>
            <person name="Spackman E."/>
            <person name="Goraichik I."/>
            <person name="Dimitrov K.M."/>
            <person name="Suarez D.L."/>
            <person name="Swayne D.E."/>
        </authorList>
    </citation>
    <scope>NUCLEOTIDE SEQUENCE [LARGE SCALE GENOMIC DNA]</scope>
    <source>
        <strain evidence="1 2">DSM 12555</strain>
    </source>
</reference>